<feature type="region of interest" description="Disordered" evidence="2">
    <location>
        <begin position="1"/>
        <end position="97"/>
    </location>
</feature>
<comment type="caution">
    <text evidence="4">The sequence shown here is derived from an EMBL/GenBank/DDBJ whole genome shotgun (WGS) entry which is preliminary data.</text>
</comment>
<protein>
    <recommendedName>
        <fullName evidence="3">Mug135-like C-terminal domain-containing protein</fullName>
    </recommendedName>
</protein>
<comment type="similarity">
    <text evidence="1">Belongs to the UPF0612 family.</text>
</comment>
<feature type="domain" description="Mug135-like C-terminal" evidence="3">
    <location>
        <begin position="68"/>
        <end position="136"/>
    </location>
</feature>
<reference evidence="4 5" key="1">
    <citation type="submission" date="2020-12" db="EMBL/GenBank/DDBJ databases">
        <title>Effect of drift, selection, and recombination on the evolution of hybrid genomes in Candida yeast pathogens.</title>
        <authorList>
            <person name="Mixao V."/>
            <person name="Ksiezopolska E."/>
            <person name="Saus E."/>
            <person name="Boekhout T."/>
            <person name="Gacser A."/>
            <person name="Gabaldon T."/>
        </authorList>
    </citation>
    <scope>NUCLEOTIDE SEQUENCE [LARGE SCALE GENOMIC DNA]</scope>
    <source>
        <strain evidence="4 5">BP57</strain>
    </source>
</reference>
<feature type="compositionally biased region" description="Basic residues" evidence="2">
    <location>
        <begin position="60"/>
        <end position="74"/>
    </location>
</feature>
<sequence length="145" mass="16546">MFGSILPKVNLKSKRNASVQEDEVNSENKSPEYNPTTSHITTTTSTTENQRRSGSTSPSMRKKLLPTRRKHNHSRTSSVTFPDGAVPEEYGLPPIDKTTDVDYLQRFEVIRYLDAFNISHTDRLGEEELRTMLKETLDLQQSTFV</sequence>
<evidence type="ECO:0000256" key="1">
    <source>
        <dbReference type="ARBA" id="ARBA00005788"/>
    </source>
</evidence>
<name>A0A8H7ZEZ7_9ASCO</name>
<evidence type="ECO:0000259" key="3">
    <source>
        <dbReference type="Pfam" id="PF08593"/>
    </source>
</evidence>
<dbReference type="AlphaFoldDB" id="A0A8H7ZEZ7"/>
<dbReference type="RefSeq" id="XP_067549729.1">
    <property type="nucleotide sequence ID" value="XM_067691355.1"/>
</dbReference>
<evidence type="ECO:0000256" key="2">
    <source>
        <dbReference type="SAM" id="MobiDB-lite"/>
    </source>
</evidence>
<proteinExistence type="inferred from homology"/>
<gene>
    <name evidence="4" type="ORF">I9W82_002494</name>
</gene>
<evidence type="ECO:0000313" key="5">
    <source>
        <dbReference type="Proteomes" id="UP000669133"/>
    </source>
</evidence>
<evidence type="ECO:0000313" key="4">
    <source>
        <dbReference type="EMBL" id="KAG5420613.1"/>
    </source>
</evidence>
<dbReference type="Pfam" id="PF08593">
    <property type="entry name" value="Mug135_C"/>
    <property type="match status" value="1"/>
</dbReference>
<organism evidence="4 5">
    <name type="scientific">Candida metapsilosis</name>
    <dbReference type="NCBI Taxonomy" id="273372"/>
    <lineage>
        <taxon>Eukaryota</taxon>
        <taxon>Fungi</taxon>
        <taxon>Dikarya</taxon>
        <taxon>Ascomycota</taxon>
        <taxon>Saccharomycotina</taxon>
        <taxon>Pichiomycetes</taxon>
        <taxon>Debaryomycetaceae</taxon>
        <taxon>Candida/Lodderomyces clade</taxon>
        <taxon>Candida</taxon>
    </lineage>
</organism>
<dbReference type="GeneID" id="93651123"/>
<dbReference type="InterPro" id="IPR013902">
    <property type="entry name" value="Mug135-like_C"/>
</dbReference>
<feature type="compositionally biased region" description="Low complexity" evidence="2">
    <location>
        <begin position="36"/>
        <end position="47"/>
    </location>
</feature>
<keyword evidence="5" id="KW-1185">Reference proteome</keyword>
<dbReference type="Proteomes" id="UP000669133">
    <property type="component" value="Unassembled WGS sequence"/>
</dbReference>
<dbReference type="OrthoDB" id="5297016at2759"/>
<accession>A0A8H7ZEZ7</accession>
<dbReference type="EMBL" id="JAEOAQ010000002">
    <property type="protein sequence ID" value="KAG5420613.1"/>
    <property type="molecule type" value="Genomic_DNA"/>
</dbReference>